<keyword evidence="1" id="KW-0805">Transcription regulation</keyword>
<evidence type="ECO:0000313" key="10">
    <source>
        <dbReference type="Proteomes" id="UP000548673"/>
    </source>
</evidence>
<dbReference type="PANTHER" id="PTHR47504">
    <property type="entry name" value="RIGHT ORIGIN-BINDING PROTEIN"/>
    <property type="match status" value="1"/>
</dbReference>
<gene>
    <name evidence="6" type="primary">soxS</name>
    <name evidence="7" type="ORF">B7T07_08650</name>
    <name evidence="5" type="ORF">FZI38_16965</name>
    <name evidence="6" type="ORF">HRR37_05095</name>
</gene>
<evidence type="ECO:0000313" key="6">
    <source>
        <dbReference type="EMBL" id="NYV41781.1"/>
    </source>
</evidence>
<dbReference type="AlphaFoldDB" id="A0A2S9UB06"/>
<reference evidence="5 9" key="2">
    <citation type="submission" date="2019-09" db="EMBL/GenBank/DDBJ databases">
        <title>Prevalence, distribution, and phylogeny of type two toxin-antitoxin genes possessed by Cronobacter species where C. sakazakii homologs follow sequence type lineages.</title>
        <authorList>
            <person name="Finkelstein S."/>
            <person name="Negrete F."/>
            <person name="Jang H."/>
            <person name="Gopinath G.R."/>
            <person name="Tall B.D."/>
        </authorList>
    </citation>
    <scope>NUCLEOTIDE SEQUENCE [LARGE SCALE GENOMIC DNA]</scope>
    <source>
        <strain evidence="5 9">MOD1_Comp4</strain>
    </source>
</reference>
<evidence type="ECO:0000256" key="1">
    <source>
        <dbReference type="ARBA" id="ARBA00023015"/>
    </source>
</evidence>
<dbReference type="InterPro" id="IPR018062">
    <property type="entry name" value="HTH_AraC-typ_CS"/>
</dbReference>
<dbReference type="GO" id="GO:0043565">
    <property type="term" value="F:sequence-specific DNA binding"/>
    <property type="evidence" value="ECO:0007669"/>
    <property type="project" value="InterPro"/>
</dbReference>
<dbReference type="KEGG" id="csj:CSK29544_01412"/>
<dbReference type="Pfam" id="PF12833">
    <property type="entry name" value="HTH_18"/>
    <property type="match status" value="1"/>
</dbReference>
<protein>
    <submittedName>
        <fullName evidence="7">DNA-binding transcriptional regulator SoxS</fullName>
    </submittedName>
    <submittedName>
        <fullName evidence="6">Superoxide response transcriptional regulator SoxS</fullName>
    </submittedName>
</protein>
<dbReference type="Proteomes" id="UP000439917">
    <property type="component" value="Unassembled WGS sequence"/>
</dbReference>
<dbReference type="GeneID" id="45668321"/>
<dbReference type="PROSITE" id="PS00041">
    <property type="entry name" value="HTH_ARAC_FAMILY_1"/>
    <property type="match status" value="1"/>
</dbReference>
<dbReference type="RefSeq" id="WP_004386206.1">
    <property type="nucleotide sequence ID" value="NZ_CABMLV010000001.1"/>
</dbReference>
<dbReference type="EMBL" id="JABTXY010000012">
    <property type="protein sequence ID" value="NYV41781.1"/>
    <property type="molecule type" value="Genomic_DNA"/>
</dbReference>
<dbReference type="SMART" id="SM00342">
    <property type="entry name" value="HTH_ARAC"/>
    <property type="match status" value="1"/>
</dbReference>
<keyword evidence="2 7" id="KW-0238">DNA-binding</keyword>
<dbReference type="InterPro" id="IPR018060">
    <property type="entry name" value="HTH_AraC"/>
</dbReference>
<dbReference type="SUPFAM" id="SSF46689">
    <property type="entry name" value="Homeodomain-like"/>
    <property type="match status" value="2"/>
</dbReference>
<dbReference type="EMBL" id="NCTU01000004">
    <property type="protein sequence ID" value="PUW05754.1"/>
    <property type="molecule type" value="Genomic_DNA"/>
</dbReference>
<evidence type="ECO:0000313" key="9">
    <source>
        <dbReference type="Proteomes" id="UP000439917"/>
    </source>
</evidence>
<evidence type="ECO:0000256" key="3">
    <source>
        <dbReference type="ARBA" id="ARBA00023163"/>
    </source>
</evidence>
<dbReference type="EMBL" id="WAGF01000016">
    <property type="protein sequence ID" value="KAB0876741.1"/>
    <property type="molecule type" value="Genomic_DNA"/>
</dbReference>
<reference evidence="6 10" key="3">
    <citation type="submission" date="2020-05" db="EMBL/GenBank/DDBJ databases">
        <title>The draft genome of Cronobacter sakazakii strain 145005.</title>
        <authorList>
            <person name="Yang J."/>
            <person name="Liu L."/>
            <person name="Feng Y."/>
            <person name="Zong Z."/>
        </authorList>
    </citation>
    <scope>NUCLEOTIDE SEQUENCE [LARGE SCALE GENOMIC DNA]</scope>
    <source>
        <strain evidence="6 10">145005</strain>
    </source>
</reference>
<keyword evidence="3" id="KW-0804">Transcription</keyword>
<evidence type="ECO:0000256" key="2">
    <source>
        <dbReference type="ARBA" id="ARBA00023125"/>
    </source>
</evidence>
<dbReference type="InterPro" id="IPR020449">
    <property type="entry name" value="Tscrpt_reg_AraC-type_HTH"/>
</dbReference>
<dbReference type="PROSITE" id="PS01124">
    <property type="entry name" value="HTH_ARAC_FAMILY_2"/>
    <property type="match status" value="1"/>
</dbReference>
<dbReference type="InterPro" id="IPR009057">
    <property type="entry name" value="Homeodomain-like_sf"/>
</dbReference>
<dbReference type="GO" id="GO:0003700">
    <property type="term" value="F:DNA-binding transcription factor activity"/>
    <property type="evidence" value="ECO:0007669"/>
    <property type="project" value="InterPro"/>
</dbReference>
<dbReference type="Gene3D" id="1.10.10.60">
    <property type="entry name" value="Homeodomain-like"/>
    <property type="match status" value="2"/>
</dbReference>
<dbReference type="NCBIfam" id="NF007584">
    <property type="entry name" value="PRK10219.1"/>
    <property type="match status" value="1"/>
</dbReference>
<dbReference type="InterPro" id="IPR050959">
    <property type="entry name" value="MarA-like"/>
</dbReference>
<evidence type="ECO:0000313" key="5">
    <source>
        <dbReference type="EMBL" id="KAB0876741.1"/>
    </source>
</evidence>
<dbReference type="STRING" id="28141.CSK29544_01412"/>
<evidence type="ECO:0000313" key="8">
    <source>
        <dbReference type="Proteomes" id="UP000244856"/>
    </source>
</evidence>
<feature type="domain" description="HTH araC/xylS-type" evidence="4">
    <location>
        <begin position="8"/>
        <end position="106"/>
    </location>
</feature>
<dbReference type="Proteomes" id="UP000244856">
    <property type="component" value="Unassembled WGS sequence"/>
</dbReference>
<dbReference type="Proteomes" id="UP000548673">
    <property type="component" value="Unassembled WGS sequence"/>
</dbReference>
<proteinExistence type="predicted"/>
<name>A0A2S9UB06_CROSK</name>
<dbReference type="GeneID" id="92804693"/>
<dbReference type="PANTHER" id="PTHR47504:SF2">
    <property type="entry name" value="REGULATORY PROTEIN SOXS"/>
    <property type="match status" value="1"/>
</dbReference>
<evidence type="ECO:0000259" key="4">
    <source>
        <dbReference type="PROSITE" id="PS01124"/>
    </source>
</evidence>
<sequence length="107" mass="12981">MSHQEIIHALTQWIDEHIDQPLNIDVVAKKSGYSKWYLQRMFRTVMHQTLGEYIRKRRLQLAAQELRTTRRPIFDIAMDYGYVSQQTFSRIFRRQFDRTPSDYRQSA</sequence>
<reference evidence="7 8" key="1">
    <citation type="submission" date="2017-04" db="EMBL/GenBank/DDBJ databases">
        <title>Cronobacter sakazakii, ST83 Lineage Isolates.</title>
        <authorList>
            <person name="Chase H."/>
            <person name="Tall B."/>
            <person name="Gopinath G."/>
            <person name="Lehner A."/>
        </authorList>
    </citation>
    <scope>NUCLEOTIDE SEQUENCE [LARGE SCALE GENOMIC DNA]</scope>
    <source>
        <strain evidence="7 8">MOD1_Comp15</strain>
    </source>
</reference>
<dbReference type="OMA" id="QTQRPVF"/>
<dbReference type="PRINTS" id="PR00032">
    <property type="entry name" value="HTHARAC"/>
</dbReference>
<organism evidence="6 10">
    <name type="scientific">Cronobacter sakazakii</name>
    <name type="common">Enterobacter sakazakii</name>
    <dbReference type="NCBI Taxonomy" id="28141"/>
    <lineage>
        <taxon>Bacteria</taxon>
        <taxon>Pseudomonadati</taxon>
        <taxon>Pseudomonadota</taxon>
        <taxon>Gammaproteobacteria</taxon>
        <taxon>Enterobacterales</taxon>
        <taxon>Enterobacteriaceae</taxon>
        <taxon>Cronobacter</taxon>
    </lineage>
</organism>
<accession>A0A2S9UB06</accession>
<evidence type="ECO:0000313" key="7">
    <source>
        <dbReference type="EMBL" id="PUW05754.1"/>
    </source>
</evidence>
<comment type="caution">
    <text evidence="6">The sequence shown here is derived from an EMBL/GenBank/DDBJ whole genome shotgun (WGS) entry which is preliminary data.</text>
</comment>